<dbReference type="AlphaFoldDB" id="A0A0E0L223"/>
<evidence type="ECO:0000313" key="3">
    <source>
        <dbReference type="Proteomes" id="UP000026962"/>
    </source>
</evidence>
<keyword evidence="3" id="KW-1185">Reference proteome</keyword>
<accession>A0A0E0L223</accession>
<reference evidence="2" key="1">
    <citation type="submission" date="2015-04" db="UniProtKB">
        <authorList>
            <consortium name="EnsemblPlants"/>
        </authorList>
    </citation>
    <scope>IDENTIFICATION</scope>
</reference>
<evidence type="ECO:0000313" key="2">
    <source>
        <dbReference type="EnsemblPlants" id="OPUNC05G13140.1"/>
    </source>
</evidence>
<organism evidence="2">
    <name type="scientific">Oryza punctata</name>
    <name type="common">Red rice</name>
    <dbReference type="NCBI Taxonomy" id="4537"/>
    <lineage>
        <taxon>Eukaryota</taxon>
        <taxon>Viridiplantae</taxon>
        <taxon>Streptophyta</taxon>
        <taxon>Embryophyta</taxon>
        <taxon>Tracheophyta</taxon>
        <taxon>Spermatophyta</taxon>
        <taxon>Magnoliopsida</taxon>
        <taxon>Liliopsida</taxon>
        <taxon>Poales</taxon>
        <taxon>Poaceae</taxon>
        <taxon>BOP clade</taxon>
        <taxon>Oryzoideae</taxon>
        <taxon>Oryzeae</taxon>
        <taxon>Oryzinae</taxon>
        <taxon>Oryza</taxon>
    </lineage>
</organism>
<dbReference type="HOGENOM" id="CLU_1985211_0_0_1"/>
<proteinExistence type="predicted"/>
<dbReference type="Proteomes" id="UP000026962">
    <property type="component" value="Chromosome 5"/>
</dbReference>
<reference evidence="2" key="2">
    <citation type="submission" date="2018-05" db="EMBL/GenBank/DDBJ databases">
        <title>OpunRS2 (Oryza punctata Reference Sequence Version 2).</title>
        <authorList>
            <person name="Zhang J."/>
            <person name="Kudrna D."/>
            <person name="Lee S."/>
            <person name="Talag J."/>
            <person name="Welchert J."/>
            <person name="Wing R.A."/>
        </authorList>
    </citation>
    <scope>NUCLEOTIDE SEQUENCE [LARGE SCALE GENOMIC DNA]</scope>
</reference>
<evidence type="ECO:0000256" key="1">
    <source>
        <dbReference type="SAM" id="MobiDB-lite"/>
    </source>
</evidence>
<name>A0A0E0L223_ORYPU</name>
<sequence>MDVGRSRSSPLCTFLADRSITAPPQLTGDEREVDALMGLHTHVVPIQCYPGTTLPRRRRCGPLRALGGPTGGGSLSSSRKPRASLATTRPPPYSSLDDDDDGSAGDLCDGAPRGDIREQHRVGLGC</sequence>
<dbReference type="Gramene" id="OPUNC05G13140.1">
    <property type="protein sequence ID" value="OPUNC05G13140.1"/>
    <property type="gene ID" value="OPUNC05G13140"/>
</dbReference>
<feature type="region of interest" description="Disordered" evidence="1">
    <location>
        <begin position="51"/>
        <end position="114"/>
    </location>
</feature>
<dbReference type="EnsemblPlants" id="OPUNC05G13140.1">
    <property type="protein sequence ID" value="OPUNC05G13140.1"/>
    <property type="gene ID" value="OPUNC05G13140"/>
</dbReference>
<protein>
    <submittedName>
        <fullName evidence="2">Uncharacterized protein</fullName>
    </submittedName>
</protein>